<gene>
    <name evidence="7" type="ORF">LEMA_P057260.1</name>
</gene>
<dbReference type="HOGENOM" id="CLU_004495_6_1_1"/>
<feature type="transmembrane region" description="Helical" evidence="6">
    <location>
        <begin position="291"/>
        <end position="311"/>
    </location>
</feature>
<name>E4ZHC2_LEPMJ</name>
<feature type="transmembrane region" description="Helical" evidence="6">
    <location>
        <begin position="88"/>
        <end position="114"/>
    </location>
</feature>
<proteinExistence type="predicted"/>
<dbReference type="InterPro" id="IPR002293">
    <property type="entry name" value="AA/rel_permease1"/>
</dbReference>
<dbReference type="STRING" id="985895.E4ZHC2"/>
<evidence type="ECO:0000313" key="7">
    <source>
        <dbReference type="EMBL" id="CBX90692.1"/>
    </source>
</evidence>
<dbReference type="VEuPathDB" id="FungiDB:LEMA_P057260.1"/>
<accession>E4ZHC2</accession>
<evidence type="ECO:0000313" key="8">
    <source>
        <dbReference type="Proteomes" id="UP000002668"/>
    </source>
</evidence>
<feature type="transmembrane region" description="Helical" evidence="6">
    <location>
        <begin position="180"/>
        <end position="200"/>
    </location>
</feature>
<dbReference type="PIRSF" id="PIRSF006060">
    <property type="entry name" value="AA_transporter"/>
    <property type="match status" value="1"/>
</dbReference>
<dbReference type="GO" id="GO:0016020">
    <property type="term" value="C:membrane"/>
    <property type="evidence" value="ECO:0007669"/>
    <property type="project" value="UniProtKB-SubCell"/>
</dbReference>
<dbReference type="PANTHER" id="PTHR45649:SF1">
    <property type="entry name" value="TRANSPORTER, PUTATIVE (EUROFUNG)-RELATED"/>
    <property type="match status" value="1"/>
</dbReference>
<feature type="transmembrane region" description="Helical" evidence="6">
    <location>
        <begin position="249"/>
        <end position="270"/>
    </location>
</feature>
<dbReference type="PANTHER" id="PTHR45649">
    <property type="entry name" value="AMINO-ACID PERMEASE BAT1"/>
    <property type="match status" value="1"/>
</dbReference>
<reference evidence="8" key="1">
    <citation type="journal article" date="2011" name="Nat. Commun.">
        <title>Effector diversification within compartments of the Leptosphaeria maculans genome affected by Repeat-Induced Point mutations.</title>
        <authorList>
            <person name="Rouxel T."/>
            <person name="Grandaubert J."/>
            <person name="Hane J.K."/>
            <person name="Hoede C."/>
            <person name="van de Wouw A.P."/>
            <person name="Couloux A."/>
            <person name="Dominguez V."/>
            <person name="Anthouard V."/>
            <person name="Bally P."/>
            <person name="Bourras S."/>
            <person name="Cozijnsen A.J."/>
            <person name="Ciuffetti L.M."/>
            <person name="Degrave A."/>
            <person name="Dilmaghani A."/>
            <person name="Duret L."/>
            <person name="Fudal I."/>
            <person name="Goodwin S.B."/>
            <person name="Gout L."/>
            <person name="Glaser N."/>
            <person name="Linglin J."/>
            <person name="Kema G.H.J."/>
            <person name="Lapalu N."/>
            <person name="Lawrence C.B."/>
            <person name="May K."/>
            <person name="Meyer M."/>
            <person name="Ollivier B."/>
            <person name="Poulain J."/>
            <person name="Schoch C.L."/>
            <person name="Simon A."/>
            <person name="Spatafora J.W."/>
            <person name="Stachowiak A."/>
            <person name="Turgeon B.G."/>
            <person name="Tyler B.M."/>
            <person name="Vincent D."/>
            <person name="Weissenbach J."/>
            <person name="Amselem J."/>
            <person name="Quesneville H."/>
            <person name="Oliver R.P."/>
            <person name="Wincker P."/>
            <person name="Balesdent M.-H."/>
            <person name="Howlett B.J."/>
        </authorList>
    </citation>
    <scope>NUCLEOTIDE SEQUENCE [LARGE SCALE GENOMIC DNA]</scope>
    <source>
        <strain evidence="8">JN3 / isolate v23.1.3 / race Av1-4-5-6-7-8</strain>
    </source>
</reference>
<dbReference type="InParanoid" id="E4ZHC2"/>
<dbReference type="eggNOG" id="KOG1289">
    <property type="taxonomic scope" value="Eukaryota"/>
</dbReference>
<dbReference type="GO" id="GO:0022857">
    <property type="term" value="F:transmembrane transporter activity"/>
    <property type="evidence" value="ECO:0007669"/>
    <property type="project" value="InterPro"/>
</dbReference>
<keyword evidence="2" id="KW-0813">Transport</keyword>
<evidence type="ECO:0000256" key="1">
    <source>
        <dbReference type="ARBA" id="ARBA00004141"/>
    </source>
</evidence>
<dbReference type="OrthoDB" id="3257095at2759"/>
<keyword evidence="8" id="KW-1185">Reference proteome</keyword>
<evidence type="ECO:0000256" key="4">
    <source>
        <dbReference type="ARBA" id="ARBA00022989"/>
    </source>
</evidence>
<feature type="transmembrane region" description="Helical" evidence="6">
    <location>
        <begin position="207"/>
        <end position="229"/>
    </location>
</feature>
<feature type="transmembrane region" description="Helical" evidence="6">
    <location>
        <begin position="423"/>
        <end position="443"/>
    </location>
</feature>
<keyword evidence="3 6" id="KW-0812">Transmembrane</keyword>
<dbReference type="Gene3D" id="1.20.1740.10">
    <property type="entry name" value="Amino acid/polyamine transporter I"/>
    <property type="match status" value="1"/>
</dbReference>
<feature type="transmembrane region" description="Helical" evidence="6">
    <location>
        <begin position="525"/>
        <end position="544"/>
    </location>
</feature>
<feature type="transmembrane region" description="Helical" evidence="6">
    <location>
        <begin position="491"/>
        <end position="513"/>
    </location>
</feature>
<dbReference type="Pfam" id="PF13520">
    <property type="entry name" value="AA_permease_2"/>
    <property type="match status" value="1"/>
</dbReference>
<protein>
    <submittedName>
        <fullName evidence="7">Similar to amino acid permease</fullName>
    </submittedName>
</protein>
<feature type="transmembrane region" description="Helical" evidence="6">
    <location>
        <begin position="54"/>
        <end position="82"/>
    </location>
</feature>
<dbReference type="OMA" id="CSAMGCL"/>
<evidence type="ECO:0000256" key="3">
    <source>
        <dbReference type="ARBA" id="ARBA00022692"/>
    </source>
</evidence>
<evidence type="ECO:0000256" key="6">
    <source>
        <dbReference type="SAM" id="Phobius"/>
    </source>
</evidence>
<feature type="transmembrane region" description="Helical" evidence="6">
    <location>
        <begin position="343"/>
        <end position="370"/>
    </location>
</feature>
<organism evidence="8">
    <name type="scientific">Leptosphaeria maculans (strain JN3 / isolate v23.1.3 / race Av1-4-5-6-7-8)</name>
    <name type="common">Blackleg fungus</name>
    <name type="synonym">Phoma lingam</name>
    <dbReference type="NCBI Taxonomy" id="985895"/>
    <lineage>
        <taxon>Eukaryota</taxon>
        <taxon>Fungi</taxon>
        <taxon>Dikarya</taxon>
        <taxon>Ascomycota</taxon>
        <taxon>Pezizomycotina</taxon>
        <taxon>Dothideomycetes</taxon>
        <taxon>Pleosporomycetidae</taxon>
        <taxon>Pleosporales</taxon>
        <taxon>Pleosporineae</taxon>
        <taxon>Leptosphaeriaceae</taxon>
        <taxon>Plenodomus</taxon>
        <taxon>Plenodomus lingam/Leptosphaeria maculans species complex</taxon>
    </lineage>
</organism>
<feature type="transmembrane region" description="Helical" evidence="6">
    <location>
        <begin position="135"/>
        <end position="160"/>
    </location>
</feature>
<dbReference type="EMBL" id="FP929065">
    <property type="protein sequence ID" value="CBX90692.1"/>
    <property type="molecule type" value="Genomic_DNA"/>
</dbReference>
<evidence type="ECO:0000256" key="5">
    <source>
        <dbReference type="ARBA" id="ARBA00023136"/>
    </source>
</evidence>
<evidence type="ECO:0000256" key="2">
    <source>
        <dbReference type="ARBA" id="ARBA00022448"/>
    </source>
</evidence>
<keyword evidence="4 6" id="KW-1133">Transmembrane helix</keyword>
<dbReference type="AlphaFoldDB" id="E4ZHC2"/>
<keyword evidence="5 6" id="KW-0472">Membrane</keyword>
<comment type="subcellular location">
    <subcellularLocation>
        <location evidence="1">Membrane</location>
        <topology evidence="1">Multi-pass membrane protein</topology>
    </subcellularLocation>
</comment>
<sequence length="562" mass="61115">MEKHIDLQNFNDDVGLRARHNGSISEAKGKEFDRDRYELAKAGKQQVLKWQRRFGLVSMTGLSCGLMCTWESLLVIFSIGFINGGPAGLIYGFIIIWLGNFSVFVCIGELASAVPTAGGQYHWVSLLAPRSNKKFFSYVTGWLTVIGWIAALTSVCFFVADLILQLVSLNNADDFHRQGWHGTLLLWAVLLLCVFINVFVSGALPTIEVVVLIVHILGFFGILVPLVYLSPTHNSAKEIFTKFHNDGGWSTQALAFFVGLQGNALAFVGTDSVVHMSEEVRNATRDVPRSMLLSLMINGSLALGMLFAVLFSAEDITGLLEHAGEIAPFIRIFSSAVGSDTGATVMVCIIILLEFCSAMGCLAAASRMTWSFARDRGLPFSRALSMIDKRSTIPVIAIIVVTLLSASLALINIGNSAAFNGTISLVLEGFYLSYLIALGLLLWRRLRGDLDHTSSPYPSSSTTSTTTFHHPSTFASPESTMKWGPWRLGGALGVANNVVAICYLSLIIFFSFWPSARNPSLAQMNWAGVVTGGVACISVVYYCVFARKSYVGPIVEVDPSVL</sequence>
<dbReference type="Proteomes" id="UP000002668">
    <property type="component" value="Genome"/>
</dbReference>
<feature type="transmembrane region" description="Helical" evidence="6">
    <location>
        <begin position="391"/>
        <end position="411"/>
    </location>
</feature>